<dbReference type="AlphaFoldDB" id="I4CD50"/>
<accession>I4CD50</accession>
<evidence type="ECO:0000256" key="1">
    <source>
        <dbReference type="SAM" id="Phobius"/>
    </source>
</evidence>
<dbReference type="RefSeq" id="WP_014812598.1">
    <property type="nucleotide sequence ID" value="NC_018025.1"/>
</dbReference>
<evidence type="ECO:0000313" key="2">
    <source>
        <dbReference type="EMBL" id="AFM27491.1"/>
    </source>
</evidence>
<name>I4CD50_DESTA</name>
<dbReference type="Proteomes" id="UP000006055">
    <property type="component" value="Chromosome"/>
</dbReference>
<dbReference type="PANTHER" id="PTHR31876:SF26">
    <property type="entry name" value="PROTEIN LIKE COV 2"/>
    <property type="match status" value="1"/>
</dbReference>
<reference evidence="3" key="1">
    <citation type="submission" date="2012-06" db="EMBL/GenBank/DDBJ databases">
        <title>Complete sequence of chromosome of Desulfomonile tiedjei DSM 6799.</title>
        <authorList>
            <person name="Lucas S."/>
            <person name="Copeland A."/>
            <person name="Lapidus A."/>
            <person name="Glavina del Rio T."/>
            <person name="Dalin E."/>
            <person name="Tice H."/>
            <person name="Bruce D."/>
            <person name="Goodwin L."/>
            <person name="Pitluck S."/>
            <person name="Peters L."/>
            <person name="Ovchinnikova G."/>
            <person name="Zeytun A."/>
            <person name="Lu M."/>
            <person name="Kyrpides N."/>
            <person name="Mavromatis K."/>
            <person name="Ivanova N."/>
            <person name="Brettin T."/>
            <person name="Detter J.C."/>
            <person name="Han C."/>
            <person name="Larimer F."/>
            <person name="Land M."/>
            <person name="Hauser L."/>
            <person name="Markowitz V."/>
            <person name="Cheng J.-F."/>
            <person name="Hugenholtz P."/>
            <person name="Woyke T."/>
            <person name="Wu D."/>
            <person name="Spring S."/>
            <person name="Schroeder M."/>
            <person name="Brambilla E."/>
            <person name="Klenk H.-P."/>
            <person name="Eisen J.A."/>
        </authorList>
    </citation>
    <scope>NUCLEOTIDE SEQUENCE [LARGE SCALE GENOMIC DNA]</scope>
    <source>
        <strain evidence="3">ATCC 49306 / DSM 6799 / DCB-1</strain>
    </source>
</reference>
<proteinExistence type="predicted"/>
<organism evidence="2 3">
    <name type="scientific">Desulfomonile tiedjei (strain ATCC 49306 / DSM 6799 / DCB-1)</name>
    <dbReference type="NCBI Taxonomy" id="706587"/>
    <lineage>
        <taxon>Bacteria</taxon>
        <taxon>Pseudomonadati</taxon>
        <taxon>Thermodesulfobacteriota</taxon>
        <taxon>Desulfomonilia</taxon>
        <taxon>Desulfomonilales</taxon>
        <taxon>Desulfomonilaceae</taxon>
        <taxon>Desulfomonile</taxon>
    </lineage>
</organism>
<sequence>MRQAASTFVRFLLTGLATLLPFIVTVFVVGWIVRIADAYIGPSSSFGLFILQIVGDANKYSGYLAGYLVVVCLLVLLGFLVTRATVAKIHEAINGMVARIPLFGKIYAGVEQVVEIFGNNRGEGLDRFGGVGYVKLGNVKMLVFLTSGQSYTLIDGVKHYMVFVPNSPIPATGFNALVPEEDFVRLDMPLEDMAKLLMSFGLLGGQVLSRPLELSQIVRENHERKIAP</sequence>
<keyword evidence="1" id="KW-0812">Transmembrane</keyword>
<dbReference type="HOGENOM" id="CLU_068050_2_0_7"/>
<dbReference type="PANTHER" id="PTHR31876">
    <property type="entry name" value="COV-LIKE PROTEIN 1"/>
    <property type="match status" value="1"/>
</dbReference>
<protein>
    <recommendedName>
        <fullName evidence="4">DUF502 domain-containing protein</fullName>
    </recommendedName>
</protein>
<keyword evidence="3" id="KW-1185">Reference proteome</keyword>
<evidence type="ECO:0008006" key="4">
    <source>
        <dbReference type="Google" id="ProtNLM"/>
    </source>
</evidence>
<dbReference type="KEGG" id="dti:Desti_4877"/>
<keyword evidence="1" id="KW-1133">Transmembrane helix</keyword>
<gene>
    <name evidence="2" type="ordered locus">Desti_4877</name>
</gene>
<dbReference type="eggNOG" id="COG2928">
    <property type="taxonomic scope" value="Bacteria"/>
</dbReference>
<feature type="transmembrane region" description="Helical" evidence="1">
    <location>
        <begin position="62"/>
        <end position="81"/>
    </location>
</feature>
<feature type="transmembrane region" description="Helical" evidence="1">
    <location>
        <begin position="12"/>
        <end position="33"/>
    </location>
</feature>
<dbReference type="OrthoDB" id="9780267at2"/>
<dbReference type="InterPro" id="IPR007462">
    <property type="entry name" value="COV1-like"/>
</dbReference>
<dbReference type="STRING" id="706587.Desti_4877"/>
<keyword evidence="1" id="KW-0472">Membrane</keyword>
<evidence type="ECO:0000313" key="3">
    <source>
        <dbReference type="Proteomes" id="UP000006055"/>
    </source>
</evidence>
<dbReference type="Pfam" id="PF04367">
    <property type="entry name" value="DUF502"/>
    <property type="match status" value="1"/>
</dbReference>
<dbReference type="EMBL" id="CP003360">
    <property type="protein sequence ID" value="AFM27491.1"/>
    <property type="molecule type" value="Genomic_DNA"/>
</dbReference>